<evidence type="ECO:0000313" key="1">
    <source>
        <dbReference type="EMBL" id="GAA0699556.1"/>
    </source>
</evidence>
<reference evidence="1 2" key="1">
    <citation type="journal article" date="2019" name="Int. J. Syst. Evol. Microbiol.">
        <title>The Global Catalogue of Microorganisms (GCM) 10K type strain sequencing project: providing services to taxonomists for standard genome sequencing and annotation.</title>
        <authorList>
            <consortium name="The Broad Institute Genomics Platform"/>
            <consortium name="The Broad Institute Genome Sequencing Center for Infectious Disease"/>
            <person name="Wu L."/>
            <person name="Ma J."/>
        </authorList>
    </citation>
    <scope>NUCLEOTIDE SEQUENCE [LARGE SCALE GENOMIC DNA]</scope>
    <source>
        <strain evidence="1 2">JCM 15134</strain>
    </source>
</reference>
<dbReference type="Proteomes" id="UP001499915">
    <property type="component" value="Unassembled WGS sequence"/>
</dbReference>
<protein>
    <submittedName>
        <fullName evidence="1">Uncharacterized protein</fullName>
    </submittedName>
</protein>
<gene>
    <name evidence="1" type="ORF">GCM10009104_30450</name>
</gene>
<organism evidence="1 2">
    <name type="scientific">Marinobacterium maritimum</name>
    <dbReference type="NCBI Taxonomy" id="500162"/>
    <lineage>
        <taxon>Bacteria</taxon>
        <taxon>Pseudomonadati</taxon>
        <taxon>Pseudomonadota</taxon>
        <taxon>Gammaproteobacteria</taxon>
        <taxon>Oceanospirillales</taxon>
        <taxon>Oceanospirillaceae</taxon>
        <taxon>Marinobacterium</taxon>
    </lineage>
</organism>
<sequence length="62" mass="6533">MLVNKNEMKSLKITPGWLLCSGSARCAAGAGIGNAVGRKGLYNQAIDIHRSARAGRFSVSEV</sequence>
<accession>A0ABN1I9C1</accession>
<name>A0ABN1I9C1_9GAMM</name>
<comment type="caution">
    <text evidence="1">The sequence shown here is derived from an EMBL/GenBank/DDBJ whole genome shotgun (WGS) entry which is preliminary data.</text>
</comment>
<dbReference type="EMBL" id="BAAAET010000004">
    <property type="protein sequence ID" value="GAA0699556.1"/>
    <property type="molecule type" value="Genomic_DNA"/>
</dbReference>
<proteinExistence type="predicted"/>
<keyword evidence="2" id="KW-1185">Reference proteome</keyword>
<evidence type="ECO:0000313" key="2">
    <source>
        <dbReference type="Proteomes" id="UP001499915"/>
    </source>
</evidence>